<dbReference type="InterPro" id="IPR000067">
    <property type="entry name" value="FlgMring_FliF"/>
</dbReference>
<dbReference type="InterPro" id="IPR045851">
    <property type="entry name" value="AMP-bd_C_sf"/>
</dbReference>
<proteinExistence type="inferred from homology"/>
<keyword evidence="10" id="KW-0975">Bacterial flagellum</keyword>
<keyword evidence="9 13" id="KW-0472">Membrane</keyword>
<dbReference type="OrthoDB" id="8554211at2"/>
<keyword evidence="16" id="KW-0966">Cell projection</keyword>
<organism evidence="16 17">
    <name type="scientific">Plasticicumulans acidivorans</name>
    <dbReference type="NCBI Taxonomy" id="886464"/>
    <lineage>
        <taxon>Bacteria</taxon>
        <taxon>Pseudomonadati</taxon>
        <taxon>Pseudomonadota</taxon>
        <taxon>Gammaproteobacteria</taxon>
        <taxon>Candidatus Competibacteraceae</taxon>
        <taxon>Plasticicumulans</taxon>
    </lineage>
</organism>
<dbReference type="AlphaFoldDB" id="A0A317MY63"/>
<feature type="compositionally biased region" description="Low complexity" evidence="12">
    <location>
        <begin position="365"/>
        <end position="391"/>
    </location>
</feature>
<dbReference type="GO" id="GO:0003774">
    <property type="term" value="F:cytoskeletal motor activity"/>
    <property type="evidence" value="ECO:0007669"/>
    <property type="project" value="InterPro"/>
</dbReference>
<dbReference type="EMBL" id="QGTJ01000003">
    <property type="protein sequence ID" value="PWV63282.1"/>
    <property type="molecule type" value="Genomic_DNA"/>
</dbReference>
<dbReference type="InterPro" id="IPR043427">
    <property type="entry name" value="YscJ/FliF"/>
</dbReference>
<dbReference type="NCBIfam" id="TIGR00206">
    <property type="entry name" value="fliF"/>
    <property type="match status" value="1"/>
</dbReference>
<reference evidence="16 17" key="1">
    <citation type="submission" date="2018-05" db="EMBL/GenBank/DDBJ databases">
        <title>Genomic Encyclopedia of Type Strains, Phase IV (KMG-IV): sequencing the most valuable type-strain genomes for metagenomic binning, comparative biology and taxonomic classification.</title>
        <authorList>
            <person name="Goeker M."/>
        </authorList>
    </citation>
    <scope>NUCLEOTIDE SEQUENCE [LARGE SCALE GENOMIC DNA]</scope>
    <source>
        <strain evidence="16 17">DSM 23606</strain>
    </source>
</reference>
<evidence type="ECO:0000256" key="7">
    <source>
        <dbReference type="ARBA" id="ARBA00022692"/>
    </source>
</evidence>
<dbReference type="RefSeq" id="WP_110017788.1">
    <property type="nucleotide sequence ID" value="NZ_QGTJ01000003.1"/>
</dbReference>
<evidence type="ECO:0000256" key="11">
    <source>
        <dbReference type="ARBA" id="ARBA00025936"/>
    </source>
</evidence>
<dbReference type="Proteomes" id="UP000246569">
    <property type="component" value="Unassembled WGS sequence"/>
</dbReference>
<dbReference type="Gene3D" id="3.30.300.30">
    <property type="match status" value="1"/>
</dbReference>
<evidence type="ECO:0000256" key="12">
    <source>
        <dbReference type="SAM" id="MobiDB-lite"/>
    </source>
</evidence>
<gene>
    <name evidence="16" type="ORF">C7443_103207</name>
</gene>
<feature type="region of interest" description="Disordered" evidence="12">
    <location>
        <begin position="312"/>
        <end position="404"/>
    </location>
</feature>
<dbReference type="GO" id="GO:0071973">
    <property type="term" value="P:bacterial-type flagellum-dependent cell motility"/>
    <property type="evidence" value="ECO:0007669"/>
    <property type="project" value="InterPro"/>
</dbReference>
<dbReference type="InterPro" id="IPR013556">
    <property type="entry name" value="Flag_M-ring_C"/>
</dbReference>
<evidence type="ECO:0000256" key="2">
    <source>
        <dbReference type="ARBA" id="ARBA00004117"/>
    </source>
</evidence>
<evidence type="ECO:0000313" key="16">
    <source>
        <dbReference type="EMBL" id="PWV63282.1"/>
    </source>
</evidence>
<keyword evidence="6" id="KW-1003">Cell membrane</keyword>
<evidence type="ECO:0000256" key="5">
    <source>
        <dbReference type="ARBA" id="ARBA00017949"/>
    </source>
</evidence>
<dbReference type="PANTHER" id="PTHR30046:SF0">
    <property type="entry name" value="FLAGELLAR M-RING PROTEIN"/>
    <property type="match status" value="1"/>
</dbReference>
<feature type="transmembrane region" description="Helical" evidence="13">
    <location>
        <begin position="36"/>
        <end position="58"/>
    </location>
</feature>
<keyword evidence="16" id="KW-0282">Flagellum</keyword>
<comment type="caution">
    <text evidence="16">The sequence shown here is derived from an EMBL/GenBank/DDBJ whole genome shotgun (WGS) entry which is preliminary data.</text>
</comment>
<dbReference type="Pfam" id="PF08345">
    <property type="entry name" value="YscJ_FliF_C"/>
    <property type="match status" value="1"/>
</dbReference>
<dbReference type="PRINTS" id="PR01009">
    <property type="entry name" value="FLGMRINGFLIF"/>
</dbReference>
<evidence type="ECO:0000259" key="14">
    <source>
        <dbReference type="Pfam" id="PF01514"/>
    </source>
</evidence>
<feature type="compositionally biased region" description="Low complexity" evidence="12">
    <location>
        <begin position="329"/>
        <end position="358"/>
    </location>
</feature>
<evidence type="ECO:0000256" key="4">
    <source>
        <dbReference type="ARBA" id="ARBA00007971"/>
    </source>
</evidence>
<sequence>MNEPTLPGPAEATSEVPARGFDARALLQRVRTPGPLMYGAIAAAIALFALVVALALWANRTEYQTLYAGLAEADAGQVMEALAKAQVPYRVDRDSGALMVPAERVHELRLKLAAQGLPRGATAGFEAMEQHNGFGTSQFMENARYQHALEGELARSIMSIGAVANARVHLAIPKDTVFVRNQQAPSASVMVQLQPGRVLDAGQVAAIVHLVSSSVPRLAAEQVSVVDQAGNLLTRPAGSQLGLNMDQMEYQNRLEGNYVRRIEDLLMPILGAGKVRAQVALDMDFSSREETTEAYDPRNPDRMVRSEQTLDENNARPNPAGIPGALSNQPPGVASAPQQAPGAPAAQPQGNAPNAPAQPGGGQSANGQLPAQAAAAAAAGANQTDAQAAADGSRPQRSRREVTRNYELDKTISHVRAAPGRVRRVSVAVVLDDRIGINESGTVARMPISQEELDRLTALVKEAVGFDAQRGDTVNVMNATFATTPFDPNLLPFWRQDWFIELVKWGLAALVAIVFMLLVLRPLMKRLLPPPPAPAALPTPAEAAPGTALAAPAEAAGGGEAAAENAVAVRDGDEDEAAVQLSAAGQALAAAAPAGPAPVTIPRPVNAEAIEKLEENLRIARALVSEDPKRAVYLLRGWMNRGALPVTPAAASEEEEAAEA</sequence>
<keyword evidence="17" id="KW-1185">Reference proteome</keyword>
<comment type="subcellular location">
    <subcellularLocation>
        <location evidence="2">Bacterial flagellum basal body</location>
    </subcellularLocation>
    <subcellularLocation>
        <location evidence="3">Cell membrane</location>
        <topology evidence="3">Multi-pass membrane protein</topology>
    </subcellularLocation>
</comment>
<protein>
    <recommendedName>
        <fullName evidence="5">Flagellar M-ring protein</fullName>
    </recommendedName>
</protein>
<evidence type="ECO:0000256" key="8">
    <source>
        <dbReference type="ARBA" id="ARBA00022989"/>
    </source>
</evidence>
<comment type="subunit">
    <text evidence="11">The basal body constitutes a major portion of the flagellar organelle and consists of four rings (L,P,S, and M) mounted on a central rod. The M ring is integral to the inner membrane of the cell and may be connected to the flagellar rod via the S ring. The S (supramembrane ring) lies just distal to the M ring. The L and P rings lie in the outer membrane and the periplasmic space, respectively.</text>
</comment>
<evidence type="ECO:0000256" key="13">
    <source>
        <dbReference type="SAM" id="Phobius"/>
    </source>
</evidence>
<evidence type="ECO:0000313" key="17">
    <source>
        <dbReference type="Proteomes" id="UP000246569"/>
    </source>
</evidence>
<name>A0A317MY63_9GAMM</name>
<feature type="domain" description="Flagellar M-ring N-terminal" evidence="14">
    <location>
        <begin position="59"/>
        <end position="234"/>
    </location>
</feature>
<keyword evidence="7 13" id="KW-0812">Transmembrane</keyword>
<comment type="similarity">
    <text evidence="4">Belongs to the FliF family.</text>
</comment>
<dbReference type="GO" id="GO:0005886">
    <property type="term" value="C:plasma membrane"/>
    <property type="evidence" value="ECO:0007669"/>
    <property type="project" value="UniProtKB-SubCell"/>
</dbReference>
<comment type="function">
    <text evidence="1">The M ring may be actively involved in energy transduction.</text>
</comment>
<dbReference type="GO" id="GO:0009431">
    <property type="term" value="C:bacterial-type flagellum basal body, MS ring"/>
    <property type="evidence" value="ECO:0007669"/>
    <property type="project" value="InterPro"/>
</dbReference>
<dbReference type="PANTHER" id="PTHR30046">
    <property type="entry name" value="FLAGELLAR M-RING PROTEIN"/>
    <property type="match status" value="1"/>
</dbReference>
<keyword evidence="8 13" id="KW-1133">Transmembrane helix</keyword>
<keyword evidence="16" id="KW-0969">Cilium</keyword>
<evidence type="ECO:0000259" key="15">
    <source>
        <dbReference type="Pfam" id="PF08345"/>
    </source>
</evidence>
<feature type="transmembrane region" description="Helical" evidence="13">
    <location>
        <begin position="498"/>
        <end position="520"/>
    </location>
</feature>
<evidence type="ECO:0000256" key="9">
    <source>
        <dbReference type="ARBA" id="ARBA00023136"/>
    </source>
</evidence>
<feature type="domain" description="Flagellar M-ring C-terminal" evidence="15">
    <location>
        <begin position="266"/>
        <end position="481"/>
    </location>
</feature>
<dbReference type="Pfam" id="PF01514">
    <property type="entry name" value="YscJ_FliF"/>
    <property type="match status" value="1"/>
</dbReference>
<dbReference type="InterPro" id="IPR006182">
    <property type="entry name" value="FliF_N_dom"/>
</dbReference>
<accession>A0A317MY63</accession>
<evidence type="ECO:0000256" key="3">
    <source>
        <dbReference type="ARBA" id="ARBA00004651"/>
    </source>
</evidence>
<evidence type="ECO:0000256" key="1">
    <source>
        <dbReference type="ARBA" id="ARBA00003820"/>
    </source>
</evidence>
<evidence type="ECO:0000256" key="6">
    <source>
        <dbReference type="ARBA" id="ARBA00022475"/>
    </source>
</evidence>
<evidence type="ECO:0000256" key="10">
    <source>
        <dbReference type="ARBA" id="ARBA00023143"/>
    </source>
</evidence>